<dbReference type="InterPro" id="IPR005182">
    <property type="entry name" value="YdbS-like_PH"/>
</dbReference>
<dbReference type="Pfam" id="PF03703">
    <property type="entry name" value="bPH_2"/>
    <property type="match status" value="1"/>
</dbReference>
<feature type="compositionally biased region" description="Basic and acidic residues" evidence="1">
    <location>
        <begin position="165"/>
        <end position="182"/>
    </location>
</feature>
<proteinExistence type="predicted"/>
<feature type="transmembrane region" description="Helical" evidence="2">
    <location>
        <begin position="21"/>
        <end position="45"/>
    </location>
</feature>
<gene>
    <name evidence="4" type="ORF">CSC94_21960</name>
</gene>
<dbReference type="AlphaFoldDB" id="A0A2G1QH57"/>
<accession>A0A2G1QH57</accession>
<feature type="region of interest" description="Disordered" evidence="1">
    <location>
        <begin position="163"/>
        <end position="182"/>
    </location>
</feature>
<evidence type="ECO:0000259" key="3">
    <source>
        <dbReference type="Pfam" id="PF03703"/>
    </source>
</evidence>
<keyword evidence="5" id="KW-1185">Reference proteome</keyword>
<evidence type="ECO:0000256" key="2">
    <source>
        <dbReference type="SAM" id="Phobius"/>
    </source>
</evidence>
<keyword evidence="2" id="KW-1133">Transmembrane helix</keyword>
<evidence type="ECO:0000313" key="5">
    <source>
        <dbReference type="Proteomes" id="UP000221168"/>
    </source>
</evidence>
<keyword evidence="2" id="KW-0472">Membrane</keyword>
<comment type="caution">
    <text evidence="4">The sequence shown here is derived from an EMBL/GenBank/DDBJ whole genome shotgun (WGS) entry which is preliminary data.</text>
</comment>
<evidence type="ECO:0000313" key="4">
    <source>
        <dbReference type="EMBL" id="PHP64855.1"/>
    </source>
</evidence>
<evidence type="ECO:0000256" key="1">
    <source>
        <dbReference type="SAM" id="MobiDB-lite"/>
    </source>
</evidence>
<name>A0A2G1QH57_9HYPH</name>
<dbReference type="Proteomes" id="UP000221168">
    <property type="component" value="Unassembled WGS sequence"/>
</dbReference>
<dbReference type="RefSeq" id="WP_099308535.1">
    <property type="nucleotide sequence ID" value="NZ_PDVP01000021.1"/>
</dbReference>
<feature type="transmembrane region" description="Helical" evidence="2">
    <location>
        <begin position="57"/>
        <end position="80"/>
    </location>
</feature>
<protein>
    <recommendedName>
        <fullName evidence="3">YdbS-like PH domain-containing protein</fullName>
    </recommendedName>
</protein>
<reference evidence="4 5" key="1">
    <citation type="submission" date="2017-10" db="EMBL/GenBank/DDBJ databases">
        <title>Sedimentibacterium mangrovi gen. nov., sp. nov., a novel member of family Phyllobacteriacea isolated from mangrove sediment.</title>
        <authorList>
            <person name="Liao H."/>
            <person name="Tian Y."/>
        </authorList>
    </citation>
    <scope>NUCLEOTIDE SEQUENCE [LARGE SCALE GENOMIC DNA]</scope>
    <source>
        <strain evidence="4 5">X9-2-2</strain>
    </source>
</reference>
<organism evidence="4 5">
    <name type="scientific">Zhengella mangrovi</name>
    <dbReference type="NCBI Taxonomy" id="1982044"/>
    <lineage>
        <taxon>Bacteria</taxon>
        <taxon>Pseudomonadati</taxon>
        <taxon>Pseudomonadota</taxon>
        <taxon>Alphaproteobacteria</taxon>
        <taxon>Hyphomicrobiales</taxon>
        <taxon>Notoacmeibacteraceae</taxon>
        <taxon>Zhengella</taxon>
    </lineage>
</organism>
<dbReference type="EMBL" id="PDVP01000021">
    <property type="protein sequence ID" value="PHP64855.1"/>
    <property type="molecule type" value="Genomic_DNA"/>
</dbReference>
<keyword evidence="2" id="KW-0812">Transmembrane</keyword>
<feature type="domain" description="YdbS-like PH" evidence="3">
    <location>
        <begin position="89"/>
        <end position="150"/>
    </location>
</feature>
<sequence length="182" mass="19046">MQGVNDNPREQGDRVRRAFAVSFAAHLLAALAVALLFLAGWAAMWLAGAGATPLARLALVGVFVVAPVLAAHGLLAALALRVQVLPYALIVEQGVTSPRRDTLSYGGIRDISRRTSLNGRLTGTASLVLDLHDGGRLVLSGLKHAGEARQVILEAMRKRQAGGAIRHEPAAPAEKRLTAGAA</sequence>